<name>A0A9D8KE57_9DELT</name>
<dbReference type="EMBL" id="JAFGIX010000022">
    <property type="protein sequence ID" value="MBN1572414.1"/>
    <property type="molecule type" value="Genomic_DNA"/>
</dbReference>
<dbReference type="InterPro" id="IPR000182">
    <property type="entry name" value="GNAT_dom"/>
</dbReference>
<proteinExistence type="predicted"/>
<accession>A0A9D8KE57</accession>
<dbReference type="GO" id="GO:0016747">
    <property type="term" value="F:acyltransferase activity, transferring groups other than amino-acyl groups"/>
    <property type="evidence" value="ECO:0007669"/>
    <property type="project" value="InterPro"/>
</dbReference>
<protein>
    <submittedName>
        <fullName evidence="2">GNAT family N-acetyltransferase</fullName>
    </submittedName>
</protein>
<feature type="domain" description="N-acetyltransferase" evidence="1">
    <location>
        <begin position="1"/>
        <end position="116"/>
    </location>
</feature>
<dbReference type="CDD" id="cd04301">
    <property type="entry name" value="NAT_SF"/>
    <property type="match status" value="1"/>
</dbReference>
<evidence type="ECO:0000313" key="3">
    <source>
        <dbReference type="Proteomes" id="UP000809273"/>
    </source>
</evidence>
<dbReference type="Pfam" id="PF13508">
    <property type="entry name" value="Acetyltransf_7"/>
    <property type="match status" value="1"/>
</dbReference>
<evidence type="ECO:0000313" key="2">
    <source>
        <dbReference type="EMBL" id="MBN1572414.1"/>
    </source>
</evidence>
<gene>
    <name evidence="2" type="ORF">JW984_04375</name>
</gene>
<dbReference type="Proteomes" id="UP000809273">
    <property type="component" value="Unassembled WGS sequence"/>
</dbReference>
<reference evidence="2" key="1">
    <citation type="journal article" date="2021" name="Environ. Microbiol.">
        <title>Genomic characterization of three novel Desulfobacterota classes expand the metabolic and phylogenetic diversity of the phylum.</title>
        <authorList>
            <person name="Murphy C.L."/>
            <person name="Biggerstaff J."/>
            <person name="Eichhorn A."/>
            <person name="Ewing E."/>
            <person name="Shahan R."/>
            <person name="Soriano D."/>
            <person name="Stewart S."/>
            <person name="VanMol K."/>
            <person name="Walker R."/>
            <person name="Walters P."/>
            <person name="Elshahed M.S."/>
            <person name="Youssef N.H."/>
        </authorList>
    </citation>
    <scope>NUCLEOTIDE SEQUENCE</scope>
    <source>
        <strain evidence="2">Zod_Metabat.24</strain>
    </source>
</reference>
<dbReference type="InterPro" id="IPR016181">
    <property type="entry name" value="Acyl_CoA_acyltransferase"/>
</dbReference>
<evidence type="ECO:0000259" key="1">
    <source>
        <dbReference type="PROSITE" id="PS51186"/>
    </source>
</evidence>
<dbReference type="PROSITE" id="PS51186">
    <property type="entry name" value="GNAT"/>
    <property type="match status" value="1"/>
</dbReference>
<sequence length="116" mass="12421">MSPRSWGVLYLGYAGEEFIGIGGIEAFGGCGLLRSVVVVEESRGRGYGSGLCDLLIEEAVGRGISELYLLKTTAPGFFEKIGFERIARAEAPGEIRGSTEFSLLCPETAVLMKRAI</sequence>
<organism evidence="2 3">
    <name type="scientific">Candidatus Zymogenus saltonus</name>
    <dbReference type="NCBI Taxonomy" id="2844893"/>
    <lineage>
        <taxon>Bacteria</taxon>
        <taxon>Deltaproteobacteria</taxon>
        <taxon>Candidatus Zymogenia</taxon>
        <taxon>Candidatus Zymogeniales</taxon>
        <taxon>Candidatus Zymogenaceae</taxon>
        <taxon>Candidatus Zymogenus</taxon>
    </lineage>
</organism>
<comment type="caution">
    <text evidence="2">The sequence shown here is derived from an EMBL/GenBank/DDBJ whole genome shotgun (WGS) entry which is preliminary data.</text>
</comment>
<dbReference type="AlphaFoldDB" id="A0A9D8KE57"/>
<reference evidence="2" key="2">
    <citation type="submission" date="2021-01" db="EMBL/GenBank/DDBJ databases">
        <authorList>
            <person name="Hahn C.R."/>
            <person name="Youssef N.H."/>
            <person name="Elshahed M."/>
        </authorList>
    </citation>
    <scope>NUCLEOTIDE SEQUENCE</scope>
    <source>
        <strain evidence="2">Zod_Metabat.24</strain>
    </source>
</reference>
<dbReference type="Gene3D" id="3.40.630.30">
    <property type="match status" value="1"/>
</dbReference>
<dbReference type="SUPFAM" id="SSF55729">
    <property type="entry name" value="Acyl-CoA N-acyltransferases (Nat)"/>
    <property type="match status" value="1"/>
</dbReference>